<evidence type="ECO:0000256" key="3">
    <source>
        <dbReference type="ARBA" id="ARBA00022525"/>
    </source>
</evidence>
<evidence type="ECO:0000256" key="8">
    <source>
        <dbReference type="ARBA" id="ARBA00023049"/>
    </source>
</evidence>
<evidence type="ECO:0000313" key="13">
    <source>
        <dbReference type="EMBL" id="KAK7045380.1"/>
    </source>
</evidence>
<dbReference type="EC" id="3.4.24.-" evidence="12"/>
<organism evidence="13 14">
    <name type="scientific">Paramarasmius palmivorus</name>
    <dbReference type="NCBI Taxonomy" id="297713"/>
    <lineage>
        <taxon>Eukaryota</taxon>
        <taxon>Fungi</taxon>
        <taxon>Dikarya</taxon>
        <taxon>Basidiomycota</taxon>
        <taxon>Agaricomycotina</taxon>
        <taxon>Agaricomycetes</taxon>
        <taxon>Agaricomycetidae</taxon>
        <taxon>Agaricales</taxon>
        <taxon>Marasmiineae</taxon>
        <taxon>Marasmiaceae</taxon>
        <taxon>Paramarasmius</taxon>
    </lineage>
</organism>
<feature type="binding site" evidence="11">
    <location>
        <position position="402"/>
    </location>
    <ligand>
        <name>Zn(2+)</name>
        <dbReference type="ChEBI" id="CHEBI:29105"/>
        <note>catalytic</note>
    </ligand>
</feature>
<evidence type="ECO:0000256" key="2">
    <source>
        <dbReference type="ARBA" id="ARBA00006006"/>
    </source>
</evidence>
<keyword evidence="12" id="KW-0732">Signal</keyword>
<keyword evidence="14" id="KW-1185">Reference proteome</keyword>
<dbReference type="GO" id="GO:0008270">
    <property type="term" value="F:zinc ion binding"/>
    <property type="evidence" value="ECO:0007669"/>
    <property type="project" value="InterPro"/>
</dbReference>
<protein>
    <recommendedName>
        <fullName evidence="12">Extracellular metalloproteinase</fullName>
        <ecNumber evidence="12">3.4.24.-</ecNumber>
    </recommendedName>
    <alternativeName>
        <fullName evidence="12">Fungalysin</fullName>
    </alternativeName>
</protein>
<feature type="signal peptide" evidence="12">
    <location>
        <begin position="1"/>
        <end position="23"/>
    </location>
</feature>
<evidence type="ECO:0000256" key="9">
    <source>
        <dbReference type="ARBA" id="ARBA00023145"/>
    </source>
</evidence>
<dbReference type="GO" id="GO:0005615">
    <property type="term" value="C:extracellular space"/>
    <property type="evidence" value="ECO:0007669"/>
    <property type="project" value="InterPro"/>
</dbReference>
<evidence type="ECO:0000256" key="1">
    <source>
        <dbReference type="ARBA" id="ARBA00004613"/>
    </source>
</evidence>
<comment type="similarity">
    <text evidence="2 12">Belongs to the peptidase M36 family.</text>
</comment>
<dbReference type="InterPro" id="IPR027268">
    <property type="entry name" value="Peptidase_M4/M1_CTD_sf"/>
</dbReference>
<gene>
    <name evidence="13" type="ORF">VNI00_007629</name>
</gene>
<dbReference type="GO" id="GO:0006508">
    <property type="term" value="P:proteolysis"/>
    <property type="evidence" value="ECO:0007669"/>
    <property type="project" value="UniProtKB-KW"/>
</dbReference>
<dbReference type="Gene3D" id="3.10.170.10">
    <property type="match status" value="1"/>
</dbReference>
<dbReference type="CDD" id="cd09596">
    <property type="entry name" value="M36"/>
    <property type="match status" value="1"/>
</dbReference>
<dbReference type="EMBL" id="JAYKXP010000025">
    <property type="protein sequence ID" value="KAK7045380.1"/>
    <property type="molecule type" value="Genomic_DNA"/>
</dbReference>
<dbReference type="SUPFAM" id="SSF55486">
    <property type="entry name" value="Metalloproteases ('zincins'), catalytic domain"/>
    <property type="match status" value="1"/>
</dbReference>
<evidence type="ECO:0000256" key="7">
    <source>
        <dbReference type="ARBA" id="ARBA00022833"/>
    </source>
</evidence>
<comment type="caution">
    <text evidence="13">The sequence shown here is derived from an EMBL/GenBank/DDBJ whole genome shotgun (WGS) entry which is preliminary data.</text>
</comment>
<evidence type="ECO:0000256" key="11">
    <source>
        <dbReference type="PIRSR" id="PIRSR601842-2"/>
    </source>
</evidence>
<feature type="binding site" evidence="11">
    <location>
        <position position="222"/>
    </location>
    <ligand>
        <name>Zn(2+)</name>
        <dbReference type="ChEBI" id="CHEBI:29105"/>
        <note>catalytic</note>
    </ligand>
</feature>
<evidence type="ECO:0000256" key="10">
    <source>
        <dbReference type="PIRSR" id="PIRSR601842-1"/>
    </source>
</evidence>
<comment type="subcellular location">
    <subcellularLocation>
        <location evidence="1 12">Secreted</location>
    </subcellularLocation>
</comment>
<keyword evidence="7 11" id="KW-0862">Zinc</keyword>
<dbReference type="AlphaFoldDB" id="A0AAW0D478"/>
<proteinExistence type="inferred from homology"/>
<name>A0AAW0D478_9AGAR</name>
<dbReference type="PRINTS" id="PR00999">
    <property type="entry name" value="FUNGALYSIN"/>
</dbReference>
<evidence type="ECO:0000256" key="12">
    <source>
        <dbReference type="RuleBase" id="RU364017"/>
    </source>
</evidence>
<feature type="active site" evidence="10">
    <location>
        <position position="403"/>
    </location>
</feature>
<evidence type="ECO:0000256" key="5">
    <source>
        <dbReference type="ARBA" id="ARBA00022723"/>
    </source>
</evidence>
<evidence type="ECO:0000256" key="4">
    <source>
        <dbReference type="ARBA" id="ARBA00022670"/>
    </source>
</evidence>
<reference evidence="13 14" key="1">
    <citation type="submission" date="2024-01" db="EMBL/GenBank/DDBJ databases">
        <title>A draft genome for a cacao thread blight-causing isolate of Paramarasmius palmivorus.</title>
        <authorList>
            <person name="Baruah I.K."/>
            <person name="Bukari Y."/>
            <person name="Amoako-Attah I."/>
            <person name="Meinhardt L.W."/>
            <person name="Bailey B.A."/>
            <person name="Cohen S.P."/>
        </authorList>
    </citation>
    <scope>NUCLEOTIDE SEQUENCE [LARGE SCALE GENOMIC DNA]</scope>
    <source>
        <strain evidence="13 14">GH-12</strain>
    </source>
</reference>
<feature type="chain" id="PRO_5043087461" description="Extracellular metalloproteinase" evidence="12">
    <location>
        <begin position="24"/>
        <end position="597"/>
    </location>
</feature>
<evidence type="ECO:0000256" key="6">
    <source>
        <dbReference type="ARBA" id="ARBA00022801"/>
    </source>
</evidence>
<dbReference type="Pfam" id="PF02128">
    <property type="entry name" value="Peptidase_M36"/>
    <property type="match status" value="1"/>
</dbReference>
<keyword evidence="8 12" id="KW-0482">Metalloprotease</keyword>
<dbReference type="InterPro" id="IPR001842">
    <property type="entry name" value="Peptidase_M36"/>
</dbReference>
<dbReference type="PANTHER" id="PTHR33478">
    <property type="entry name" value="EXTRACELLULAR METALLOPROTEINASE MEP"/>
    <property type="match status" value="1"/>
</dbReference>
<dbReference type="InterPro" id="IPR050371">
    <property type="entry name" value="Fungal_virulence_M36"/>
</dbReference>
<dbReference type="PANTHER" id="PTHR33478:SF1">
    <property type="entry name" value="EXTRACELLULAR METALLOPROTEINASE MEP"/>
    <property type="match status" value="1"/>
</dbReference>
<keyword evidence="4 12" id="KW-0645">Protease</keyword>
<sequence length="597" mass="64742">MAAFNTLLTSVLLAVLCSTYSVASPWPVASTYSTRGLKDVGRGLQLETFHPPTDYKTFGAGLDMPAAFAEATPEDQVISFVASQLNIDKANVAYKSGSDSEEHKVGYLSQTYKGIPFVNAVANVAFKDNKAVAFGHSFVDTKNIASSEPSVGVDSAVAKAEQALDGKKNEIEPTLEYLARPDGSVALVHVFQVANEETGTWYEAYSDAHSGELLSATDFVAHASYKVLPAWKHSITDGLETVNNPADFSASKFGWHSTDNKTFTTDTSGNNAIAYSYPSDSTVPQSSNGQNFVYTYNPSKDPTDAENFRAAATNAFYLANVYHDVLYKYGFTEKSFNFQQDNFGNDGQGSDRVRISVQDPRAKNNAFFSTPPDGQSGQCYLLIFDLTNPRRDSDLQNDFVMHEFTHGLSNRMTGGGTARCLQSTEAKGMGEGWSDAVADWFTLSNSPTVRDFVFGPWLKNDPAGFRSRPYSTSAQTNPIKYSTIAQLNEVHDIGEVWANMLHNVYAALVAARGFSATARTNSGGTEGNVVFLRLLVSSLAIQPCGPTLPTARDAWIQADKNLYNGANKCLLWKVFASRGLGVDAADYKDSFAVPAGC</sequence>
<evidence type="ECO:0000313" key="14">
    <source>
        <dbReference type="Proteomes" id="UP001383192"/>
    </source>
</evidence>
<dbReference type="Proteomes" id="UP001383192">
    <property type="component" value="Unassembled WGS sequence"/>
</dbReference>
<comment type="cofactor">
    <cofactor evidence="11">
        <name>Zn(2+)</name>
        <dbReference type="ChEBI" id="CHEBI:29105"/>
    </cofactor>
    <text evidence="11">Binds 1 zinc ion per subunit.</text>
</comment>
<accession>A0AAW0D478</accession>
<keyword evidence="3 12" id="KW-0964">Secreted</keyword>
<keyword evidence="9 12" id="KW-0865">Zymogen</keyword>
<feature type="binding site" evidence="11">
    <location>
        <position position="431"/>
    </location>
    <ligand>
        <name>Zn(2+)</name>
        <dbReference type="ChEBI" id="CHEBI:29105"/>
        <note>catalytic</note>
    </ligand>
</feature>
<keyword evidence="5 11" id="KW-0479">Metal-binding</keyword>
<dbReference type="Gene3D" id="1.10.390.10">
    <property type="entry name" value="Neutral Protease Domain 2"/>
    <property type="match status" value="1"/>
</dbReference>
<keyword evidence="6 12" id="KW-0378">Hydrolase</keyword>
<dbReference type="GO" id="GO:0004222">
    <property type="term" value="F:metalloendopeptidase activity"/>
    <property type="evidence" value="ECO:0007669"/>
    <property type="project" value="InterPro"/>
</dbReference>
<feature type="binding site" evidence="11">
    <location>
        <position position="406"/>
    </location>
    <ligand>
        <name>Zn(2+)</name>
        <dbReference type="ChEBI" id="CHEBI:29105"/>
        <note>catalytic</note>
    </ligand>
</feature>